<dbReference type="EMBL" id="JNBR01001851">
    <property type="protein sequence ID" value="OQR84552.1"/>
    <property type="molecule type" value="Genomic_DNA"/>
</dbReference>
<reference evidence="1 2" key="1">
    <citation type="journal article" date="2014" name="Genome Biol. Evol.">
        <title>The secreted proteins of Achlya hypogyna and Thraustotheca clavata identify the ancestral oomycete secretome and reveal gene acquisitions by horizontal gene transfer.</title>
        <authorList>
            <person name="Misner I."/>
            <person name="Blouin N."/>
            <person name="Leonard G."/>
            <person name="Richards T.A."/>
            <person name="Lane C.E."/>
        </authorList>
    </citation>
    <scope>NUCLEOTIDE SEQUENCE [LARGE SCALE GENOMIC DNA]</scope>
    <source>
        <strain evidence="1 2">ATCC 48635</strain>
    </source>
</reference>
<dbReference type="AlphaFoldDB" id="A0A1V9YFS8"/>
<accession>A0A1V9YFS8</accession>
<evidence type="ECO:0000313" key="2">
    <source>
        <dbReference type="Proteomes" id="UP000243579"/>
    </source>
</evidence>
<keyword evidence="2" id="KW-1185">Reference proteome</keyword>
<proteinExistence type="predicted"/>
<feature type="non-terminal residue" evidence="1">
    <location>
        <position position="176"/>
    </location>
</feature>
<sequence length="176" mass="20442">MQPIDQRRSLPASSSHLDRTRVEILRVVVRSSAARAKPHRDNTFFILKVHSGSDYNIVEQSWSAFRTLKVDLLEALDKGHVCHGVCGPLHRHLKRTFDAPTNVDIATWLRLRLRRHDDATMQLYLEHFQGLLDALLRLLRQHDVDCVKFLGLRDVLARFLQFRPTTVLEPHLEMHS</sequence>
<dbReference type="OrthoDB" id="71900at2759"/>
<name>A0A1V9YFS8_ACHHY</name>
<protein>
    <recommendedName>
        <fullName evidence="3">PX domain-containing protein</fullName>
    </recommendedName>
</protein>
<evidence type="ECO:0000313" key="1">
    <source>
        <dbReference type="EMBL" id="OQR84552.1"/>
    </source>
</evidence>
<comment type="caution">
    <text evidence="1">The sequence shown here is derived from an EMBL/GenBank/DDBJ whole genome shotgun (WGS) entry which is preliminary data.</text>
</comment>
<gene>
    <name evidence="1" type="ORF">ACHHYP_13247</name>
</gene>
<organism evidence="1 2">
    <name type="scientific">Achlya hypogyna</name>
    <name type="common">Oomycete</name>
    <name type="synonym">Protoachlya hypogyna</name>
    <dbReference type="NCBI Taxonomy" id="1202772"/>
    <lineage>
        <taxon>Eukaryota</taxon>
        <taxon>Sar</taxon>
        <taxon>Stramenopiles</taxon>
        <taxon>Oomycota</taxon>
        <taxon>Saprolegniomycetes</taxon>
        <taxon>Saprolegniales</taxon>
        <taxon>Achlyaceae</taxon>
        <taxon>Achlya</taxon>
    </lineage>
</organism>
<evidence type="ECO:0008006" key="3">
    <source>
        <dbReference type="Google" id="ProtNLM"/>
    </source>
</evidence>
<dbReference type="Proteomes" id="UP000243579">
    <property type="component" value="Unassembled WGS sequence"/>
</dbReference>